<accession>A0A2T4Z787</accession>
<evidence type="ECO:0008006" key="4">
    <source>
        <dbReference type="Google" id="ProtNLM"/>
    </source>
</evidence>
<dbReference type="AlphaFoldDB" id="A0A2T4Z787"/>
<gene>
    <name evidence="2" type="ORF">C8J48_0317</name>
</gene>
<keyword evidence="3" id="KW-1185">Reference proteome</keyword>
<organism evidence="2 3">
    <name type="scientific">Desmospora activa DSM 45169</name>
    <dbReference type="NCBI Taxonomy" id="1121389"/>
    <lineage>
        <taxon>Bacteria</taxon>
        <taxon>Bacillati</taxon>
        <taxon>Bacillota</taxon>
        <taxon>Bacilli</taxon>
        <taxon>Bacillales</taxon>
        <taxon>Thermoactinomycetaceae</taxon>
        <taxon>Desmospora</taxon>
    </lineage>
</organism>
<reference evidence="2 3" key="1">
    <citation type="submission" date="2018-04" db="EMBL/GenBank/DDBJ databases">
        <title>Genomic Encyclopedia of Archaeal and Bacterial Type Strains, Phase II (KMG-II): from individual species to whole genera.</title>
        <authorList>
            <person name="Goeker M."/>
        </authorList>
    </citation>
    <scope>NUCLEOTIDE SEQUENCE [LARGE SCALE GENOMIC DNA]</scope>
    <source>
        <strain evidence="2 3">DSM 45169</strain>
    </source>
</reference>
<sequence length="155" mass="18082">MAKEEVDRLKWFCMGMIVFFIVTGCAQQSQEKLQPAAPHSIAAKGNDDLQRMDTAKRLVRQDQRVDEATAVIVDHELSVGLKVSNFNRFFLKRIRKENHDRLKKQFPKPYQIQVTTDNKLFAELKKMESEQRKNPSYRTKAAQQKLKKINEDMKG</sequence>
<proteinExistence type="predicted"/>
<protein>
    <recommendedName>
        <fullName evidence="4">Sporulation lipoprotein YhcN/YlaJ</fullName>
    </recommendedName>
</protein>
<name>A0A2T4Z787_9BACL</name>
<dbReference type="Proteomes" id="UP000241639">
    <property type="component" value="Unassembled WGS sequence"/>
</dbReference>
<evidence type="ECO:0000313" key="2">
    <source>
        <dbReference type="EMBL" id="PTM57764.1"/>
    </source>
</evidence>
<evidence type="ECO:0000313" key="3">
    <source>
        <dbReference type="Proteomes" id="UP000241639"/>
    </source>
</evidence>
<dbReference type="PROSITE" id="PS51257">
    <property type="entry name" value="PROKAR_LIPOPROTEIN"/>
    <property type="match status" value="1"/>
</dbReference>
<feature type="region of interest" description="Disordered" evidence="1">
    <location>
        <begin position="128"/>
        <end position="155"/>
    </location>
</feature>
<evidence type="ECO:0000256" key="1">
    <source>
        <dbReference type="SAM" id="MobiDB-lite"/>
    </source>
</evidence>
<comment type="caution">
    <text evidence="2">The sequence shown here is derived from an EMBL/GenBank/DDBJ whole genome shotgun (WGS) entry which is preliminary data.</text>
</comment>
<dbReference type="EMBL" id="PZZP01000001">
    <property type="protein sequence ID" value="PTM57764.1"/>
    <property type="molecule type" value="Genomic_DNA"/>
</dbReference>